<dbReference type="RefSeq" id="WP_027698551.1">
    <property type="nucleotide sequence ID" value="NZ_DF820486.1"/>
</dbReference>
<keyword evidence="4" id="KW-0067">ATP-binding</keyword>
<feature type="domain" description="Helicase ATP-binding" evidence="5">
    <location>
        <begin position="28"/>
        <end position="195"/>
    </location>
</feature>
<dbReference type="eggNOG" id="COG0514">
    <property type="taxonomic scope" value="Bacteria"/>
</dbReference>
<dbReference type="GO" id="GO:0043138">
    <property type="term" value="F:3'-5' DNA helicase activity"/>
    <property type="evidence" value="ECO:0007669"/>
    <property type="project" value="TreeGrafter"/>
</dbReference>
<dbReference type="GO" id="GO:0005524">
    <property type="term" value="F:ATP binding"/>
    <property type="evidence" value="ECO:0007669"/>
    <property type="project" value="UniProtKB-KW"/>
</dbReference>
<dbReference type="GO" id="GO:0006281">
    <property type="term" value="P:DNA repair"/>
    <property type="evidence" value="ECO:0007669"/>
    <property type="project" value="TreeGrafter"/>
</dbReference>
<dbReference type="GO" id="GO:0030894">
    <property type="term" value="C:replisome"/>
    <property type="evidence" value="ECO:0007669"/>
    <property type="project" value="TreeGrafter"/>
</dbReference>
<dbReference type="EMBL" id="DF820486">
    <property type="protein sequence ID" value="GAK30440.1"/>
    <property type="molecule type" value="Genomic_DNA"/>
</dbReference>
<dbReference type="Gene3D" id="3.40.50.300">
    <property type="entry name" value="P-loop containing nucleotide triphosphate hydrolases"/>
    <property type="match status" value="2"/>
</dbReference>
<dbReference type="AlphaFoldDB" id="A0A069CRP0"/>
<evidence type="ECO:0000256" key="2">
    <source>
        <dbReference type="ARBA" id="ARBA00022801"/>
    </source>
</evidence>
<dbReference type="InterPro" id="IPR027417">
    <property type="entry name" value="P-loop_NTPase"/>
</dbReference>
<dbReference type="GO" id="GO:0006310">
    <property type="term" value="P:DNA recombination"/>
    <property type="evidence" value="ECO:0007669"/>
    <property type="project" value="InterPro"/>
</dbReference>
<keyword evidence="1" id="KW-0547">Nucleotide-binding</keyword>
<dbReference type="InterPro" id="IPR014001">
    <property type="entry name" value="Helicase_ATP-bd"/>
</dbReference>
<dbReference type="InterPro" id="IPR011545">
    <property type="entry name" value="DEAD/DEAH_box_helicase_dom"/>
</dbReference>
<dbReference type="PANTHER" id="PTHR13710">
    <property type="entry name" value="DNA HELICASE RECQ FAMILY MEMBER"/>
    <property type="match status" value="1"/>
</dbReference>
<dbReference type="Proteomes" id="UP000030643">
    <property type="component" value="Unassembled WGS sequence"/>
</dbReference>
<dbReference type="SMART" id="SM00490">
    <property type="entry name" value="HELICc"/>
    <property type="match status" value="1"/>
</dbReference>
<dbReference type="GO" id="GO:0003676">
    <property type="term" value="F:nucleic acid binding"/>
    <property type="evidence" value="ECO:0007669"/>
    <property type="project" value="InterPro"/>
</dbReference>
<gene>
    <name evidence="7" type="primary">recQ</name>
    <name evidence="7" type="ORF">WOSG25_030370</name>
</gene>
<evidence type="ECO:0000259" key="5">
    <source>
        <dbReference type="PROSITE" id="PS51192"/>
    </source>
</evidence>
<dbReference type="GO" id="GO:0043590">
    <property type="term" value="C:bacterial nucleoid"/>
    <property type="evidence" value="ECO:0007669"/>
    <property type="project" value="TreeGrafter"/>
</dbReference>
<name>A0A069CRP0_WEIOS</name>
<evidence type="ECO:0000256" key="3">
    <source>
        <dbReference type="ARBA" id="ARBA00022806"/>
    </source>
</evidence>
<organism evidence="7 8">
    <name type="scientific">Weissella oryzae (strain DSM 25784 / JCM 18191 / LMG 30913 / SG25)</name>
    <dbReference type="NCBI Taxonomy" id="1329250"/>
    <lineage>
        <taxon>Bacteria</taxon>
        <taxon>Bacillati</taxon>
        <taxon>Bacillota</taxon>
        <taxon>Bacilli</taxon>
        <taxon>Lactobacillales</taxon>
        <taxon>Lactobacillaceae</taxon>
        <taxon>Weissella</taxon>
    </lineage>
</organism>
<sequence length="485" mass="54483">MIDSIDLKAALVKEFGFTTFRPGQAEVIEAILMAKSALAVLPTGGGKTLIYQMLGRLRPGLTIIVTPLLSLMQDQVARLNYLGETRAVALNSALVGQERQLVISQLNHYRFLFISPEMLSQAPVLKRLKQLTINLFVIDEAHTIISWGPDFRPEYLKLPAIHQQLQRPQLLLLTATATPKMLTAVQEIFTLKEQESWFVYQQAADRPNIHLHTEQFVDEDSKRTRLLTLIRQLAGPGIIYVSSRRLANQLAAALQATGKTGVMAYHAGMDYLTRYKIQQQFMLGKLNLIVATSAFGMGIDKADIRYVIHYQLSADLPNYLQEFGRAGRDGQAALAILLYAAGDEYLQKNLIERSLPSTQQLELIYTDKVDLKQLDPQLVRVVTSYQEQGYDLAQTALIFEKRRIEKLQALKEMVDYAKATMNLRQTLLKTFSQVDLSKLSATNESSGSQSEALAKFLLAQPDKIGPNPQSKLNWSVKMAKLFNLD</sequence>
<dbReference type="Pfam" id="PF00271">
    <property type="entry name" value="Helicase_C"/>
    <property type="match status" value="1"/>
</dbReference>
<dbReference type="STRING" id="1329250.WOSG25_030370"/>
<evidence type="ECO:0000256" key="4">
    <source>
        <dbReference type="ARBA" id="ARBA00022840"/>
    </source>
</evidence>
<dbReference type="OrthoDB" id="9763310at2"/>
<dbReference type="InterPro" id="IPR001650">
    <property type="entry name" value="Helicase_C-like"/>
</dbReference>
<dbReference type="PANTHER" id="PTHR13710:SF84">
    <property type="entry name" value="ATP-DEPENDENT DNA HELICASE RECS-RELATED"/>
    <property type="match status" value="1"/>
</dbReference>
<dbReference type="GO" id="GO:0009378">
    <property type="term" value="F:four-way junction helicase activity"/>
    <property type="evidence" value="ECO:0007669"/>
    <property type="project" value="TreeGrafter"/>
</dbReference>
<accession>A0A069CRP0</accession>
<dbReference type="CDD" id="cd17920">
    <property type="entry name" value="DEXHc_RecQ"/>
    <property type="match status" value="1"/>
</dbReference>
<dbReference type="PROSITE" id="PS51194">
    <property type="entry name" value="HELICASE_CTER"/>
    <property type="match status" value="1"/>
</dbReference>
<evidence type="ECO:0000313" key="7">
    <source>
        <dbReference type="EMBL" id="GAK30440.1"/>
    </source>
</evidence>
<evidence type="ECO:0000259" key="6">
    <source>
        <dbReference type="PROSITE" id="PS51194"/>
    </source>
</evidence>
<dbReference type="PROSITE" id="PS51192">
    <property type="entry name" value="HELICASE_ATP_BIND_1"/>
    <property type="match status" value="1"/>
</dbReference>
<dbReference type="GO" id="GO:0005737">
    <property type="term" value="C:cytoplasm"/>
    <property type="evidence" value="ECO:0007669"/>
    <property type="project" value="TreeGrafter"/>
</dbReference>
<keyword evidence="2" id="KW-0378">Hydrolase</keyword>
<evidence type="ECO:0000313" key="8">
    <source>
        <dbReference type="Proteomes" id="UP000030643"/>
    </source>
</evidence>
<keyword evidence="8" id="KW-1185">Reference proteome</keyword>
<dbReference type="NCBIfam" id="TIGR00614">
    <property type="entry name" value="recQ_fam"/>
    <property type="match status" value="1"/>
</dbReference>
<proteinExistence type="predicted"/>
<reference evidence="8" key="1">
    <citation type="journal article" date="2014" name="Genome Announc.">
        <title>Draft genome sequence of Weissella oryzae SG25T, isolated from fermented rice grains.</title>
        <authorList>
            <person name="Tanizawa Y."/>
            <person name="Fujisawa T."/>
            <person name="Mochizuki T."/>
            <person name="Kaminuma E."/>
            <person name="Suzuki Y."/>
            <person name="Nakamura Y."/>
            <person name="Tohno M."/>
        </authorList>
    </citation>
    <scope>NUCLEOTIDE SEQUENCE [LARGE SCALE GENOMIC DNA]</scope>
    <source>
        <strain evidence="8">DSM 25784 / JCM 18191 / LMG 30913 / SG25</strain>
    </source>
</reference>
<evidence type="ECO:0000256" key="1">
    <source>
        <dbReference type="ARBA" id="ARBA00022741"/>
    </source>
</evidence>
<protein>
    <submittedName>
        <fullName evidence="7">ATP-dependent DNA helicase RecQ</fullName>
    </submittedName>
</protein>
<dbReference type="SUPFAM" id="SSF52540">
    <property type="entry name" value="P-loop containing nucleoside triphosphate hydrolases"/>
    <property type="match status" value="1"/>
</dbReference>
<dbReference type="SMART" id="SM00487">
    <property type="entry name" value="DEXDc"/>
    <property type="match status" value="1"/>
</dbReference>
<dbReference type="Pfam" id="PF00270">
    <property type="entry name" value="DEAD"/>
    <property type="match status" value="1"/>
</dbReference>
<dbReference type="GO" id="GO:0016787">
    <property type="term" value="F:hydrolase activity"/>
    <property type="evidence" value="ECO:0007669"/>
    <property type="project" value="UniProtKB-KW"/>
</dbReference>
<feature type="domain" description="Helicase C-terminal" evidence="6">
    <location>
        <begin position="225"/>
        <end position="377"/>
    </location>
</feature>
<dbReference type="InterPro" id="IPR004589">
    <property type="entry name" value="DNA_helicase_ATP-dep_RecQ"/>
</dbReference>
<keyword evidence="3 7" id="KW-0347">Helicase</keyword>